<comment type="caution">
    <text evidence="1">The sequence shown here is derived from an EMBL/GenBank/DDBJ whole genome shotgun (WGS) entry which is preliminary data.</text>
</comment>
<reference evidence="1 2" key="1">
    <citation type="journal article" date="2021" name="Nat. Commun.">
        <title>Genetic determinants of endophytism in the Arabidopsis root mycobiome.</title>
        <authorList>
            <person name="Mesny F."/>
            <person name="Miyauchi S."/>
            <person name="Thiergart T."/>
            <person name="Pickel B."/>
            <person name="Atanasova L."/>
            <person name="Karlsson M."/>
            <person name="Huettel B."/>
            <person name="Barry K.W."/>
            <person name="Haridas S."/>
            <person name="Chen C."/>
            <person name="Bauer D."/>
            <person name="Andreopoulos W."/>
            <person name="Pangilinan J."/>
            <person name="LaButti K."/>
            <person name="Riley R."/>
            <person name="Lipzen A."/>
            <person name="Clum A."/>
            <person name="Drula E."/>
            <person name="Henrissat B."/>
            <person name="Kohler A."/>
            <person name="Grigoriev I.V."/>
            <person name="Martin F.M."/>
            <person name="Hacquard S."/>
        </authorList>
    </citation>
    <scope>NUCLEOTIDE SEQUENCE [LARGE SCALE GENOMIC DNA]</scope>
    <source>
        <strain evidence="1 2">MPI-CAGE-CH-0241</strain>
    </source>
</reference>
<accession>A0A9P8WID9</accession>
<dbReference type="AlphaFoldDB" id="A0A9P8WID9"/>
<evidence type="ECO:0000313" key="1">
    <source>
        <dbReference type="EMBL" id="KAH6900480.1"/>
    </source>
</evidence>
<organism evidence="1 2">
    <name type="scientific">Thelonectria olida</name>
    <dbReference type="NCBI Taxonomy" id="1576542"/>
    <lineage>
        <taxon>Eukaryota</taxon>
        <taxon>Fungi</taxon>
        <taxon>Dikarya</taxon>
        <taxon>Ascomycota</taxon>
        <taxon>Pezizomycotina</taxon>
        <taxon>Sordariomycetes</taxon>
        <taxon>Hypocreomycetidae</taxon>
        <taxon>Hypocreales</taxon>
        <taxon>Nectriaceae</taxon>
        <taxon>Thelonectria</taxon>
    </lineage>
</organism>
<name>A0A9P8WID9_9HYPO</name>
<keyword evidence="2" id="KW-1185">Reference proteome</keyword>
<dbReference type="Proteomes" id="UP000777438">
    <property type="component" value="Unassembled WGS sequence"/>
</dbReference>
<dbReference type="EMBL" id="JAGPYM010000001">
    <property type="protein sequence ID" value="KAH6900480.1"/>
    <property type="molecule type" value="Genomic_DNA"/>
</dbReference>
<gene>
    <name evidence="1" type="ORF">B0T10DRAFT_452995</name>
</gene>
<proteinExistence type="predicted"/>
<protein>
    <submittedName>
        <fullName evidence="1">Uncharacterized protein</fullName>
    </submittedName>
</protein>
<evidence type="ECO:0000313" key="2">
    <source>
        <dbReference type="Proteomes" id="UP000777438"/>
    </source>
</evidence>
<sequence length="308" mass="33569">MASAAWSEKGETPKEEVIPTAWHGLGIWDWDGWNGCFFGRFCDWGDLCDPSNPMLVHTTTSHRILAADERALCAVRLRAAVPGVRKDDPFIASLMSEMQTRRDPDSPRPQYSTAAVAVGHVHIGVLVLSSLPGLPAPMIRRPQTPPKGQEASFLTGAGNLDGIHTAGVELVVGERRFCRPDAICYCTCAWWQGDAQMADPPPFLLGRSQAPGSCVQHVRIHDAYVVFFFVFLTASSELQLAVYEHHPQQPPHTLPPPGRAPKTAGGVLPSLALLLDVHHTDRVQRGGGICTVVNQPRLVEAIITETSR</sequence>